<dbReference type="Proteomes" id="UP000516957">
    <property type="component" value="Unassembled WGS sequence"/>
</dbReference>
<sequence length="31" mass="3584">MRARVRAAYYSALGFTPYLEREGSIAHRLDL</sequence>
<evidence type="ECO:0000313" key="1">
    <source>
        <dbReference type="EMBL" id="NYD56767.1"/>
    </source>
</evidence>
<protein>
    <submittedName>
        <fullName evidence="1">Uncharacterized protein</fullName>
    </submittedName>
</protein>
<name>A0A7Y9JP92_9ACTN</name>
<keyword evidence="2" id="KW-1185">Reference proteome</keyword>
<comment type="caution">
    <text evidence="1">The sequence shown here is derived from an EMBL/GenBank/DDBJ whole genome shotgun (WGS) entry which is preliminary data.</text>
</comment>
<reference evidence="1 2" key="1">
    <citation type="submission" date="2020-07" db="EMBL/GenBank/DDBJ databases">
        <title>Sequencing the genomes of 1000 actinobacteria strains.</title>
        <authorList>
            <person name="Klenk H.-P."/>
        </authorList>
    </citation>
    <scope>NUCLEOTIDE SEQUENCE [LARGE SCALE GENOMIC DNA]</scope>
    <source>
        <strain evidence="1 2">DSM 18965</strain>
    </source>
</reference>
<dbReference type="EMBL" id="JACCBE010000001">
    <property type="protein sequence ID" value="NYD56767.1"/>
    <property type="molecule type" value="Genomic_DNA"/>
</dbReference>
<gene>
    <name evidence="1" type="ORF">BKA08_001005</name>
</gene>
<evidence type="ECO:0000313" key="2">
    <source>
        <dbReference type="Proteomes" id="UP000516957"/>
    </source>
</evidence>
<organism evidence="1 2">
    <name type="scientific">Nocardioides marinisabuli</name>
    <dbReference type="NCBI Taxonomy" id="419476"/>
    <lineage>
        <taxon>Bacteria</taxon>
        <taxon>Bacillati</taxon>
        <taxon>Actinomycetota</taxon>
        <taxon>Actinomycetes</taxon>
        <taxon>Propionibacteriales</taxon>
        <taxon>Nocardioidaceae</taxon>
        <taxon>Nocardioides</taxon>
    </lineage>
</organism>
<accession>A0A7Y9JP92</accession>
<proteinExistence type="predicted"/>
<dbReference type="AlphaFoldDB" id="A0A7Y9JP92"/>